<gene>
    <name evidence="1" type="ORF">ES332_A10G280700v1</name>
</gene>
<evidence type="ECO:0000313" key="1">
    <source>
        <dbReference type="EMBL" id="TYI08183.1"/>
    </source>
</evidence>
<proteinExistence type="predicted"/>
<dbReference type="Proteomes" id="UP000322667">
    <property type="component" value="Chromosome A10"/>
</dbReference>
<name>A0A5D2NXK6_GOSTO</name>
<dbReference type="AlphaFoldDB" id="A0A5D2NXK6"/>
<protein>
    <submittedName>
        <fullName evidence="1">Uncharacterized protein</fullName>
    </submittedName>
</protein>
<dbReference type="InterPro" id="IPR032675">
    <property type="entry name" value="LRR_dom_sf"/>
</dbReference>
<dbReference type="EMBL" id="CM017619">
    <property type="protein sequence ID" value="TYI08183.1"/>
    <property type="molecule type" value="Genomic_DNA"/>
</dbReference>
<dbReference type="Gene3D" id="3.80.10.10">
    <property type="entry name" value="Ribonuclease Inhibitor"/>
    <property type="match status" value="1"/>
</dbReference>
<sequence length="116" mass="13623">MEQLWNEDDHMDLVNLRIIDVSCCKNLRKIPNLSRAINLEILICSFCISLVQFWKEDNHMDLVNLRRIDVSCCKNLRNIPNLSRAINLEILNCSYCKSLVQLWKEDNHTVCAFKLS</sequence>
<reference evidence="1 2" key="1">
    <citation type="submission" date="2019-07" db="EMBL/GenBank/DDBJ databases">
        <title>WGS assembly of Gossypium tomentosum.</title>
        <authorList>
            <person name="Chen Z.J."/>
            <person name="Sreedasyam A."/>
            <person name="Ando A."/>
            <person name="Song Q."/>
            <person name="De L."/>
            <person name="Hulse-Kemp A."/>
            <person name="Ding M."/>
            <person name="Ye W."/>
            <person name="Kirkbride R."/>
            <person name="Jenkins J."/>
            <person name="Plott C."/>
            <person name="Lovell J."/>
            <person name="Lin Y.-M."/>
            <person name="Vaughn R."/>
            <person name="Liu B."/>
            <person name="Li W."/>
            <person name="Simpson S."/>
            <person name="Scheffler B."/>
            <person name="Saski C."/>
            <person name="Grover C."/>
            <person name="Hu G."/>
            <person name="Conover J."/>
            <person name="Carlson J."/>
            <person name="Shu S."/>
            <person name="Boston L."/>
            <person name="Williams M."/>
            <person name="Peterson D."/>
            <person name="Mcgee K."/>
            <person name="Jones D."/>
            <person name="Wendel J."/>
            <person name="Stelly D."/>
            <person name="Grimwood J."/>
            <person name="Schmutz J."/>
        </authorList>
    </citation>
    <scope>NUCLEOTIDE SEQUENCE [LARGE SCALE GENOMIC DNA]</scope>
    <source>
        <strain evidence="1">7179.01</strain>
    </source>
</reference>
<dbReference type="PROSITE" id="PS50231">
    <property type="entry name" value="RICIN_B_LECTIN"/>
    <property type="match status" value="1"/>
</dbReference>
<organism evidence="1 2">
    <name type="scientific">Gossypium tomentosum</name>
    <name type="common">Hawaiian cotton</name>
    <name type="synonym">Gossypium sandvicense</name>
    <dbReference type="NCBI Taxonomy" id="34277"/>
    <lineage>
        <taxon>Eukaryota</taxon>
        <taxon>Viridiplantae</taxon>
        <taxon>Streptophyta</taxon>
        <taxon>Embryophyta</taxon>
        <taxon>Tracheophyta</taxon>
        <taxon>Spermatophyta</taxon>
        <taxon>Magnoliopsida</taxon>
        <taxon>eudicotyledons</taxon>
        <taxon>Gunneridae</taxon>
        <taxon>Pentapetalae</taxon>
        <taxon>rosids</taxon>
        <taxon>malvids</taxon>
        <taxon>Malvales</taxon>
        <taxon>Malvaceae</taxon>
        <taxon>Malvoideae</taxon>
        <taxon>Gossypium</taxon>
    </lineage>
</organism>
<accession>A0A5D2NXK6</accession>
<keyword evidence="2" id="KW-1185">Reference proteome</keyword>
<dbReference type="SUPFAM" id="SSF52058">
    <property type="entry name" value="L domain-like"/>
    <property type="match status" value="1"/>
</dbReference>
<evidence type="ECO:0000313" key="2">
    <source>
        <dbReference type="Proteomes" id="UP000322667"/>
    </source>
</evidence>